<dbReference type="SUPFAM" id="SSF141868">
    <property type="entry name" value="EAL domain-like"/>
    <property type="match status" value="1"/>
</dbReference>
<dbReference type="InterPro" id="IPR035919">
    <property type="entry name" value="EAL_sf"/>
</dbReference>
<dbReference type="PROSITE" id="PS50883">
    <property type="entry name" value="EAL"/>
    <property type="match status" value="1"/>
</dbReference>
<dbReference type="SMART" id="SM00052">
    <property type="entry name" value="EAL"/>
    <property type="match status" value="1"/>
</dbReference>
<dbReference type="PANTHER" id="PTHR33121:SF80">
    <property type="entry name" value="CYCLIC DI-GMP PHOSPHODIESTERASE PDEL"/>
    <property type="match status" value="1"/>
</dbReference>
<comment type="caution">
    <text evidence="1">The sequence shown here is derived from an EMBL/GenBank/DDBJ whole genome shotgun (WGS) entry which is preliminary data.</text>
</comment>
<dbReference type="AlphaFoldDB" id="A0A765T0W7"/>
<dbReference type="EMBL" id="DAAYTU010000007">
    <property type="protein sequence ID" value="HAG5769853.1"/>
    <property type="molecule type" value="Genomic_DNA"/>
</dbReference>
<protein>
    <submittedName>
        <fullName evidence="1">EAL domain-containing protein</fullName>
    </submittedName>
</protein>
<dbReference type="CDD" id="cd01948">
    <property type="entry name" value="EAL"/>
    <property type="match status" value="1"/>
</dbReference>
<dbReference type="GO" id="GO:0071111">
    <property type="term" value="F:cyclic-guanylate-specific phosphodiesterase activity"/>
    <property type="evidence" value="ECO:0007669"/>
    <property type="project" value="InterPro"/>
</dbReference>
<reference evidence="1" key="1">
    <citation type="journal article" date="2018" name="Genome Biol.">
        <title>SKESA: strategic k-mer extension for scrupulous assemblies.</title>
        <authorList>
            <person name="Souvorov A."/>
            <person name="Agarwala R."/>
            <person name="Lipman D.J."/>
        </authorList>
    </citation>
    <scope>NUCLEOTIDE SEQUENCE [LARGE SCALE GENOMIC DNA]</scope>
    <source>
        <strain evidence="1">1839</strain>
    </source>
</reference>
<proteinExistence type="predicted"/>
<dbReference type="Gene3D" id="3.20.20.450">
    <property type="entry name" value="EAL domain"/>
    <property type="match status" value="1"/>
</dbReference>
<evidence type="ECO:0000313" key="1">
    <source>
        <dbReference type="EMBL" id="HAG5769853.1"/>
    </source>
</evidence>
<name>A0A765T0W7_ECOLX</name>
<organism evidence="1">
    <name type="scientific">Escherichia coli</name>
    <dbReference type="NCBI Taxonomy" id="562"/>
    <lineage>
        <taxon>Bacteria</taxon>
        <taxon>Pseudomonadati</taxon>
        <taxon>Pseudomonadota</taxon>
        <taxon>Gammaproteobacteria</taxon>
        <taxon>Enterobacterales</taxon>
        <taxon>Enterobacteriaceae</taxon>
        <taxon>Escherichia</taxon>
    </lineage>
</organism>
<accession>A0A765T0W7</accession>
<reference evidence="1" key="2">
    <citation type="submission" date="2020-02" db="EMBL/GenBank/DDBJ databases">
        <authorList>
            <consortium name="NCBI Pathogen Detection Project"/>
        </authorList>
    </citation>
    <scope>NUCLEOTIDE SEQUENCE</scope>
    <source>
        <strain evidence="1">1839</strain>
    </source>
</reference>
<dbReference type="InterPro" id="IPR050706">
    <property type="entry name" value="Cyclic-di-GMP_PDE-like"/>
</dbReference>
<dbReference type="Pfam" id="PF00563">
    <property type="entry name" value="EAL"/>
    <property type="match status" value="1"/>
</dbReference>
<sequence length="250" mass="28645">MTNIIKKAIADDVFVPYFQPIVCMEERTCVGCETLIRWDRPVPGITSTEQLIAEAVDHGIIFQLTEIMMEKTASILGAVKSKLPSDFYISINVTPSCILDVQFEDACSKFIRHFEDENIKLVVELTEQYPLLVTDKTLSLLNRIKKLGVHIALDDFGMGYNGYDYLRCIPVDIIKIDKTFVHHIHDDNISKYIIDSISSLADKLDMRVIAEGVENERDAFYLYGKGISYMQGYYFSRALCGNEFIDWWLK</sequence>
<dbReference type="InterPro" id="IPR001633">
    <property type="entry name" value="EAL_dom"/>
</dbReference>
<gene>
    <name evidence="1" type="ORF">GGB84_001475</name>
</gene>
<dbReference type="PANTHER" id="PTHR33121">
    <property type="entry name" value="CYCLIC DI-GMP PHOSPHODIESTERASE PDEF"/>
    <property type="match status" value="1"/>
</dbReference>